<dbReference type="Proteomes" id="UP001595665">
    <property type="component" value="Unassembled WGS sequence"/>
</dbReference>
<accession>A0ABV7PGT6</accession>
<keyword evidence="2" id="KW-0479">Metal-binding</keyword>
<name>A0ABV7PGT6_9BURK</name>
<dbReference type="EMBL" id="JBHRVV010000001">
    <property type="protein sequence ID" value="MFC3457656.1"/>
    <property type="molecule type" value="Genomic_DNA"/>
</dbReference>
<evidence type="ECO:0000256" key="2">
    <source>
        <dbReference type="ARBA" id="ARBA00022723"/>
    </source>
</evidence>
<comment type="caution">
    <text evidence="4">The sequence shown here is derived from an EMBL/GenBank/DDBJ whole genome shotgun (WGS) entry which is preliminary data.</text>
</comment>
<sequence length="165" mass="17179">MMRSNAANGRVQVIGSAMRHARKVLCSRIAKLVGAPHAEFVAGWPLLVAEVEALFRHEETLMEAAGHGGLQAHLADNALALCALHRVTPQVEAGDTDLGREALCGLAAILSLHRFTADLALVGGSARGRRSTGAAAGSSARFARHDRAAAVQLVLRRPPAGGAGR</sequence>
<dbReference type="SUPFAM" id="SSF47188">
    <property type="entry name" value="Hemerythrin-like"/>
    <property type="match status" value="1"/>
</dbReference>
<keyword evidence="5" id="KW-1185">Reference proteome</keyword>
<organism evidence="4 5">
    <name type="scientific">Massilia haematophila</name>
    <dbReference type="NCBI Taxonomy" id="457923"/>
    <lineage>
        <taxon>Bacteria</taxon>
        <taxon>Pseudomonadati</taxon>
        <taxon>Pseudomonadota</taxon>
        <taxon>Betaproteobacteria</taxon>
        <taxon>Burkholderiales</taxon>
        <taxon>Oxalobacteraceae</taxon>
        <taxon>Telluria group</taxon>
        <taxon>Massilia</taxon>
    </lineage>
</organism>
<keyword evidence="3" id="KW-0408">Iron</keyword>
<evidence type="ECO:0000313" key="4">
    <source>
        <dbReference type="EMBL" id="MFC3457656.1"/>
    </source>
</evidence>
<evidence type="ECO:0000256" key="3">
    <source>
        <dbReference type="ARBA" id="ARBA00023004"/>
    </source>
</evidence>
<reference evidence="5" key="1">
    <citation type="journal article" date="2019" name="Int. J. Syst. Evol. Microbiol.">
        <title>The Global Catalogue of Microorganisms (GCM) 10K type strain sequencing project: providing services to taxonomists for standard genome sequencing and annotation.</title>
        <authorList>
            <consortium name="The Broad Institute Genomics Platform"/>
            <consortium name="The Broad Institute Genome Sequencing Center for Infectious Disease"/>
            <person name="Wu L."/>
            <person name="Ma J."/>
        </authorList>
    </citation>
    <scope>NUCLEOTIDE SEQUENCE [LARGE SCALE GENOMIC DNA]</scope>
    <source>
        <strain evidence="5">CCM 7480</strain>
    </source>
</reference>
<proteinExistence type="inferred from homology"/>
<dbReference type="InterPro" id="IPR035938">
    <property type="entry name" value="Hemerythrin-like_sf"/>
</dbReference>
<gene>
    <name evidence="4" type="ORF">ACFOPH_05275</name>
</gene>
<evidence type="ECO:0000313" key="5">
    <source>
        <dbReference type="Proteomes" id="UP001595665"/>
    </source>
</evidence>
<protein>
    <submittedName>
        <fullName evidence="4">Uncharacterized protein</fullName>
    </submittedName>
</protein>
<dbReference type="RefSeq" id="WP_379733989.1">
    <property type="nucleotide sequence ID" value="NZ_JBHRVV010000001.1"/>
</dbReference>
<evidence type="ECO:0000256" key="1">
    <source>
        <dbReference type="ARBA" id="ARBA00010587"/>
    </source>
</evidence>
<comment type="similarity">
    <text evidence="1">Belongs to the hemerythrin family.</text>
</comment>